<protein>
    <recommendedName>
        <fullName evidence="5">Plant bHLH transcription factor ACT-like domain-containing protein</fullName>
    </recommendedName>
</protein>
<evidence type="ECO:0000313" key="7">
    <source>
        <dbReference type="Proteomes" id="UP000596660"/>
    </source>
</evidence>
<dbReference type="GO" id="GO:0010052">
    <property type="term" value="P:guard cell differentiation"/>
    <property type="evidence" value="ECO:0007669"/>
    <property type="project" value="InterPro"/>
</dbReference>
<sequence length="237" mass="26425">MDRTLSFADVMQFADFGPKLALNHPQRLQHQENSNADQEDDHTITAIDPVYFLKFPVLSNSHMVPGHGNTSSIHDDSNTPTNNSINDRDGGRPSINNRRSNRVCERTGATTTVSGVPEEEKTVWRSTAAHGRLFYLIIINSTRTSSANATNVEVKVLGFDALIKILSRRRHGQLIKAIAALEDLHFTILHTNITTIEQTVLYSFNVKVANEARFTAEDIATSVQQIFTFIHANTNII</sequence>
<keyword evidence="3" id="KW-0539">Nucleus</keyword>
<dbReference type="InterPro" id="IPR054502">
    <property type="entry name" value="bHLH-TF_ACT-like_plant"/>
</dbReference>
<name>A0A803MNR9_CHEQI</name>
<accession>A0A803MNR9</accession>
<feature type="region of interest" description="Disordered" evidence="4">
    <location>
        <begin position="66"/>
        <end position="102"/>
    </location>
</feature>
<dbReference type="Pfam" id="PF22754">
    <property type="entry name" value="bHLH-TF_ACT-like_plant"/>
    <property type="match status" value="1"/>
</dbReference>
<reference evidence="6" key="2">
    <citation type="submission" date="2021-03" db="UniProtKB">
        <authorList>
            <consortium name="EnsemblPlants"/>
        </authorList>
    </citation>
    <scope>IDENTIFICATION</scope>
</reference>
<dbReference type="Gramene" id="AUR62032920-RA">
    <property type="protein sequence ID" value="AUR62032920-RA:cds"/>
    <property type="gene ID" value="AUR62032920"/>
</dbReference>
<feature type="domain" description="Plant bHLH transcription factor ACT-like" evidence="5">
    <location>
        <begin position="151"/>
        <end position="227"/>
    </location>
</feature>
<organism evidence="6 7">
    <name type="scientific">Chenopodium quinoa</name>
    <name type="common">Quinoa</name>
    <dbReference type="NCBI Taxonomy" id="63459"/>
    <lineage>
        <taxon>Eukaryota</taxon>
        <taxon>Viridiplantae</taxon>
        <taxon>Streptophyta</taxon>
        <taxon>Embryophyta</taxon>
        <taxon>Tracheophyta</taxon>
        <taxon>Spermatophyta</taxon>
        <taxon>Magnoliopsida</taxon>
        <taxon>eudicotyledons</taxon>
        <taxon>Gunneridae</taxon>
        <taxon>Pentapetalae</taxon>
        <taxon>Caryophyllales</taxon>
        <taxon>Chenopodiaceae</taxon>
        <taxon>Chenopodioideae</taxon>
        <taxon>Atripliceae</taxon>
        <taxon>Chenopodium</taxon>
    </lineage>
</organism>
<evidence type="ECO:0000313" key="6">
    <source>
        <dbReference type="EnsemblPlants" id="AUR62032920-RA:cds"/>
    </source>
</evidence>
<evidence type="ECO:0000256" key="1">
    <source>
        <dbReference type="ARBA" id="ARBA00004123"/>
    </source>
</evidence>
<evidence type="ECO:0000256" key="2">
    <source>
        <dbReference type="ARBA" id="ARBA00023125"/>
    </source>
</evidence>
<dbReference type="GO" id="GO:0003700">
    <property type="term" value="F:DNA-binding transcription factor activity"/>
    <property type="evidence" value="ECO:0007669"/>
    <property type="project" value="InterPro"/>
</dbReference>
<keyword evidence="7" id="KW-1185">Reference proteome</keyword>
<reference evidence="6" key="1">
    <citation type="journal article" date="2017" name="Nature">
        <title>The genome of Chenopodium quinoa.</title>
        <authorList>
            <person name="Jarvis D.E."/>
            <person name="Ho Y.S."/>
            <person name="Lightfoot D.J."/>
            <person name="Schmoeckel S.M."/>
            <person name="Li B."/>
            <person name="Borm T.J.A."/>
            <person name="Ohyanagi H."/>
            <person name="Mineta K."/>
            <person name="Michell C.T."/>
            <person name="Saber N."/>
            <person name="Kharbatia N.M."/>
            <person name="Rupper R.R."/>
            <person name="Sharp A.R."/>
            <person name="Dally N."/>
            <person name="Boughton B.A."/>
            <person name="Woo Y.H."/>
            <person name="Gao G."/>
            <person name="Schijlen E.G.W.M."/>
            <person name="Guo X."/>
            <person name="Momin A.A."/>
            <person name="Negrao S."/>
            <person name="Al-Babili S."/>
            <person name="Gehring C."/>
            <person name="Roessner U."/>
            <person name="Jung C."/>
            <person name="Murphy K."/>
            <person name="Arold S.T."/>
            <person name="Gojobori T."/>
            <person name="van der Linden C.G."/>
            <person name="van Loo E.N."/>
            <person name="Jellen E.N."/>
            <person name="Maughan P.J."/>
            <person name="Tester M."/>
        </authorList>
    </citation>
    <scope>NUCLEOTIDE SEQUENCE [LARGE SCALE GENOMIC DNA]</scope>
    <source>
        <strain evidence="6">cv. PI 614886</strain>
    </source>
</reference>
<comment type="subcellular location">
    <subcellularLocation>
        <location evidence="1">Nucleus</location>
    </subcellularLocation>
</comment>
<keyword evidence="2" id="KW-0238">DNA-binding</keyword>
<dbReference type="GO" id="GO:0045893">
    <property type="term" value="P:positive regulation of DNA-templated transcription"/>
    <property type="evidence" value="ECO:0007669"/>
    <property type="project" value="TreeGrafter"/>
</dbReference>
<proteinExistence type="predicted"/>
<evidence type="ECO:0000259" key="5">
    <source>
        <dbReference type="Pfam" id="PF22754"/>
    </source>
</evidence>
<dbReference type="GO" id="GO:0005634">
    <property type="term" value="C:nucleus"/>
    <property type="evidence" value="ECO:0007669"/>
    <property type="project" value="UniProtKB-SubCell"/>
</dbReference>
<evidence type="ECO:0000256" key="4">
    <source>
        <dbReference type="SAM" id="MobiDB-lite"/>
    </source>
</evidence>
<evidence type="ECO:0000256" key="3">
    <source>
        <dbReference type="ARBA" id="ARBA00023242"/>
    </source>
</evidence>
<feature type="compositionally biased region" description="Polar residues" evidence="4">
    <location>
        <begin position="66"/>
        <end position="85"/>
    </location>
</feature>
<dbReference type="InterPro" id="IPR044283">
    <property type="entry name" value="FAMA/SPEECHLESS/MUTE-like"/>
</dbReference>
<dbReference type="EnsemblPlants" id="AUR62032920-RA">
    <property type="protein sequence ID" value="AUR62032920-RA:cds"/>
    <property type="gene ID" value="AUR62032920"/>
</dbReference>
<dbReference type="GO" id="GO:0003677">
    <property type="term" value="F:DNA binding"/>
    <property type="evidence" value="ECO:0007669"/>
    <property type="project" value="UniProtKB-KW"/>
</dbReference>
<dbReference type="PANTHER" id="PTHR46684:SF6">
    <property type="entry name" value="TRANSCRIPTION FACTOR FAMA"/>
    <property type="match status" value="1"/>
</dbReference>
<dbReference type="AlphaFoldDB" id="A0A803MNR9"/>
<dbReference type="PANTHER" id="PTHR46684">
    <property type="entry name" value="TRANSCRIPTION FACTOR FAMA"/>
    <property type="match status" value="1"/>
</dbReference>
<dbReference type="Proteomes" id="UP000596660">
    <property type="component" value="Unplaced"/>
</dbReference>